<dbReference type="InterPro" id="IPR002110">
    <property type="entry name" value="Ankyrin_rpt"/>
</dbReference>
<gene>
    <name evidence="2" type="ORF">CCMP2556_LOCUS19484</name>
</gene>
<feature type="repeat" description="ANK" evidence="1">
    <location>
        <begin position="89"/>
        <end position="121"/>
    </location>
</feature>
<dbReference type="PROSITE" id="PS50297">
    <property type="entry name" value="ANK_REP_REGION"/>
    <property type="match status" value="1"/>
</dbReference>
<dbReference type="Gene3D" id="1.25.40.20">
    <property type="entry name" value="Ankyrin repeat-containing domain"/>
    <property type="match status" value="1"/>
</dbReference>
<reference evidence="2 3" key="1">
    <citation type="submission" date="2024-02" db="EMBL/GenBank/DDBJ databases">
        <authorList>
            <person name="Chen Y."/>
            <person name="Shah S."/>
            <person name="Dougan E. K."/>
            <person name="Thang M."/>
            <person name="Chan C."/>
        </authorList>
    </citation>
    <scope>NUCLEOTIDE SEQUENCE [LARGE SCALE GENOMIC DNA]</scope>
</reference>
<evidence type="ECO:0000313" key="3">
    <source>
        <dbReference type="Proteomes" id="UP001642484"/>
    </source>
</evidence>
<dbReference type="EMBL" id="CAXAMN010011114">
    <property type="protein sequence ID" value="CAK9034427.1"/>
    <property type="molecule type" value="Genomic_DNA"/>
</dbReference>
<dbReference type="Proteomes" id="UP001642484">
    <property type="component" value="Unassembled WGS sequence"/>
</dbReference>
<dbReference type="Pfam" id="PF00023">
    <property type="entry name" value="Ank"/>
    <property type="match status" value="1"/>
</dbReference>
<keyword evidence="1" id="KW-0040">ANK repeat</keyword>
<evidence type="ECO:0000256" key="1">
    <source>
        <dbReference type="PROSITE-ProRule" id="PRU00023"/>
    </source>
</evidence>
<comment type="caution">
    <text evidence="2">The sequence shown here is derived from an EMBL/GenBank/DDBJ whole genome shotgun (WGS) entry which is preliminary data.</text>
</comment>
<protein>
    <submittedName>
        <fullName evidence="2">Uncharacterized protein</fullName>
    </submittedName>
</protein>
<keyword evidence="3" id="KW-1185">Reference proteome</keyword>
<dbReference type="InterPro" id="IPR036770">
    <property type="entry name" value="Ankyrin_rpt-contain_sf"/>
</dbReference>
<accession>A0ABP0L6M4</accession>
<dbReference type="SUPFAM" id="SSF48403">
    <property type="entry name" value="Ankyrin repeat"/>
    <property type="match status" value="1"/>
</dbReference>
<dbReference type="PROSITE" id="PS50088">
    <property type="entry name" value="ANK_REPEAT"/>
    <property type="match status" value="1"/>
</dbReference>
<organism evidence="2 3">
    <name type="scientific">Durusdinium trenchii</name>
    <dbReference type="NCBI Taxonomy" id="1381693"/>
    <lineage>
        <taxon>Eukaryota</taxon>
        <taxon>Sar</taxon>
        <taxon>Alveolata</taxon>
        <taxon>Dinophyceae</taxon>
        <taxon>Suessiales</taxon>
        <taxon>Symbiodiniaceae</taxon>
        <taxon>Durusdinium</taxon>
    </lineage>
</organism>
<proteinExistence type="predicted"/>
<sequence length="198" mass="22123">MQIGAFMLESPKKPEDVLSWEATPFFEDATQHDFHSESCSPVEGRHRNRFIYVNGVRRPRRTAALVSEEMRTCYVLTQHVNEPGFSFGEDLCPIHVAAHMGDLRALRFLLLTGASVEQRTATGQSALDLAQAANHRGSHDQIITLLQATPSEEILLEQVAPLSEGLHRPKAVDVVGWDSQVTNVTIHFLETFVLIRVP</sequence>
<evidence type="ECO:0000313" key="2">
    <source>
        <dbReference type="EMBL" id="CAK9034427.1"/>
    </source>
</evidence>
<name>A0ABP0L6M4_9DINO</name>